<gene>
    <name evidence="1" type="ORF">VNE69_01025</name>
</gene>
<sequence length="725" mass="86700">MKFINFFIIQNIKSFCDAFTESLKHKIINKDYCTLDNNLKYWRLWVHYNNDDNLIIGKINKDIVSYYDQKIENTFTIECDNKSIELISREIEENIQKNNQIFLTDSIFLVYELNDVVNYLLMKNLIKYIKDNNQKSKEVYYEYILEYDEDIEPTFLIQKFNISFDDLRQIMTNKVYYVIRKNNKQYIRLVINRKKNYFFFEVDCDVFDSISILTPEVYDDKIMTSLIELYKFVDIEKIKIYFADDIFETIYTEFVIEYSGLRIEIYDTGILFRQAFRHDYYLLSNNTNIDLNIIDERCHKEFKKLLQFICKIIEKKFQGVELLYRLLENRNKVKDIILRILNSPGTALNIWVIQISKYCGIIIDEDLNKHELNNNEKINLATRITSELLIEDNFHLFLIKVCLFFEAEKIINESEGKEEFIFASLVNISRFKFKNTKYVALMELFEHINPYIKVIRGFNMNVKRYLLPILSSFTDSESFPPIEDMANPIFSEYKFLEELGYDIDKVLENAEESIKILDKNILESMNEEKYRMQAITIRKKFENKILKKCYESCDKVINEGCIDNIIDEDELRLLQANLTKHCRFLIENVFKSAEIQILRIELDLALQKYKPTITSHVQEHIDKFEKGICEYLLNKYTNIINSEFEKLLEIIKEKIKRKTVDELRNLLIINFKNIIETGMEDEKCATKIKDIRSKFTQSEIVKLFFDGQKDLELHDTLVEILKQSK</sequence>
<reference evidence="1" key="1">
    <citation type="journal article" date="2024" name="BMC Genomics">
        <title>Functional annotation of a divergent genome using sequence and structure-based similarity.</title>
        <authorList>
            <person name="Svedberg D."/>
            <person name="Winiger R.R."/>
            <person name="Berg A."/>
            <person name="Sharma H."/>
            <person name="Tellgren-Roth C."/>
            <person name="Debrunner-Vossbrinck B.A."/>
            <person name="Vossbrinck C.R."/>
            <person name="Barandun J."/>
        </authorList>
    </citation>
    <scope>NUCLEOTIDE SEQUENCE</scope>
    <source>
        <strain evidence="1">Illinois isolate</strain>
    </source>
</reference>
<name>A0AAX4J7T9_9MICR</name>
<keyword evidence="2" id="KW-1185">Reference proteome</keyword>
<evidence type="ECO:0000313" key="1">
    <source>
        <dbReference type="EMBL" id="WUR02084.1"/>
    </source>
</evidence>
<organism evidence="1 2">
    <name type="scientific">Vairimorpha necatrix</name>
    <dbReference type="NCBI Taxonomy" id="6039"/>
    <lineage>
        <taxon>Eukaryota</taxon>
        <taxon>Fungi</taxon>
        <taxon>Fungi incertae sedis</taxon>
        <taxon>Microsporidia</taxon>
        <taxon>Nosematidae</taxon>
        <taxon>Vairimorpha</taxon>
    </lineage>
</organism>
<dbReference type="EMBL" id="CP142726">
    <property type="protein sequence ID" value="WUR02084.1"/>
    <property type="molecule type" value="Genomic_DNA"/>
</dbReference>
<dbReference type="KEGG" id="vnx:VNE69_01025"/>
<dbReference type="GeneID" id="90539890"/>
<protein>
    <submittedName>
        <fullName evidence="1">Uncharacterized protein</fullName>
    </submittedName>
</protein>
<evidence type="ECO:0000313" key="2">
    <source>
        <dbReference type="Proteomes" id="UP001334084"/>
    </source>
</evidence>
<dbReference type="AlphaFoldDB" id="A0AAX4J7T9"/>
<proteinExistence type="predicted"/>
<dbReference type="Proteomes" id="UP001334084">
    <property type="component" value="Chromosome 1"/>
</dbReference>
<accession>A0AAX4J7T9</accession>
<dbReference type="RefSeq" id="XP_065328229.1">
    <property type="nucleotide sequence ID" value="XM_065472157.1"/>
</dbReference>